<organism evidence="1 2">
    <name type="scientific">Durusdinium trenchii</name>
    <dbReference type="NCBI Taxonomy" id="1381693"/>
    <lineage>
        <taxon>Eukaryota</taxon>
        <taxon>Sar</taxon>
        <taxon>Alveolata</taxon>
        <taxon>Dinophyceae</taxon>
        <taxon>Suessiales</taxon>
        <taxon>Symbiodiniaceae</taxon>
        <taxon>Durusdinium</taxon>
    </lineage>
</organism>
<proteinExistence type="predicted"/>
<dbReference type="EMBL" id="CAXAMN010002747">
    <property type="protein sequence ID" value="CAK9001093.1"/>
    <property type="molecule type" value="Genomic_DNA"/>
</dbReference>
<dbReference type="Proteomes" id="UP001642484">
    <property type="component" value="Unassembled WGS sequence"/>
</dbReference>
<reference evidence="1 2" key="1">
    <citation type="submission" date="2024-02" db="EMBL/GenBank/DDBJ databases">
        <authorList>
            <person name="Chen Y."/>
            <person name="Shah S."/>
            <person name="Dougan E. K."/>
            <person name="Thang M."/>
            <person name="Chan C."/>
        </authorList>
    </citation>
    <scope>NUCLEOTIDE SEQUENCE [LARGE SCALE GENOMIC DNA]</scope>
</reference>
<name>A0ABP0IFG9_9DINO</name>
<comment type="caution">
    <text evidence="1">The sequence shown here is derived from an EMBL/GenBank/DDBJ whole genome shotgun (WGS) entry which is preliminary data.</text>
</comment>
<protein>
    <submittedName>
        <fullName evidence="1">Uncharacterized protein</fullName>
    </submittedName>
</protein>
<evidence type="ECO:0000313" key="1">
    <source>
        <dbReference type="EMBL" id="CAK9001093.1"/>
    </source>
</evidence>
<accession>A0ABP0IFG9</accession>
<evidence type="ECO:0000313" key="2">
    <source>
        <dbReference type="Proteomes" id="UP001642484"/>
    </source>
</evidence>
<sequence length="247" mass="25023">MNLASLLLCGQVNGCVQSGGSIMAVASGLGMQHSPRPIAASPVFSAFQGGSRSTTPTMACQAMAARAAGTAAPVVAHNISNQKPRSSSAPRVSSVTYAHGANVRASSQPMQPMLRQVPAQPVHAQFSGGPHPYARQVLVSDPAARAVSPANHIAQMARAPVTRGTVGGYPTRKASPTSPGMCQVQIGQAPLATRGRSPAPVITQGLRAPSGPRAATPSIVKPMVAGVHAGMVARHSLGAQIKPGFVA</sequence>
<keyword evidence="2" id="KW-1185">Reference proteome</keyword>
<gene>
    <name evidence="1" type="ORF">CCMP2556_LOCUS6312</name>
</gene>